<dbReference type="AlphaFoldDB" id="A0AAV4SMT8"/>
<evidence type="ECO:0000313" key="1">
    <source>
        <dbReference type="EMBL" id="GIY34166.1"/>
    </source>
</evidence>
<organism evidence="1 2">
    <name type="scientific">Caerostris darwini</name>
    <dbReference type="NCBI Taxonomy" id="1538125"/>
    <lineage>
        <taxon>Eukaryota</taxon>
        <taxon>Metazoa</taxon>
        <taxon>Ecdysozoa</taxon>
        <taxon>Arthropoda</taxon>
        <taxon>Chelicerata</taxon>
        <taxon>Arachnida</taxon>
        <taxon>Araneae</taxon>
        <taxon>Araneomorphae</taxon>
        <taxon>Entelegynae</taxon>
        <taxon>Araneoidea</taxon>
        <taxon>Araneidae</taxon>
        <taxon>Caerostris</taxon>
    </lineage>
</organism>
<comment type="caution">
    <text evidence="1">The sequence shown here is derived from an EMBL/GenBank/DDBJ whole genome shotgun (WGS) entry which is preliminary data.</text>
</comment>
<dbReference type="Proteomes" id="UP001054837">
    <property type="component" value="Unassembled WGS sequence"/>
</dbReference>
<dbReference type="EMBL" id="BPLQ01008039">
    <property type="protein sequence ID" value="GIY34166.1"/>
    <property type="molecule type" value="Genomic_DNA"/>
</dbReference>
<name>A0AAV4SMT8_9ARAC</name>
<sequence length="152" mass="17927">MRHACRDVSHFICSTAADHDNRTKSLTEDKAFVTSFITCRLSFSTAYNRSGCRKESSVSIYQTYYWPKRRDFFLYPAILHHYDPSILTNRIPSKNRHTGLRIPLACCMHFETCPLYQFHYSGEHDSRTRSFNRGQSICYPFHYSQTLILHLM</sequence>
<keyword evidence="2" id="KW-1185">Reference proteome</keyword>
<evidence type="ECO:0000313" key="2">
    <source>
        <dbReference type="Proteomes" id="UP001054837"/>
    </source>
</evidence>
<reference evidence="1 2" key="1">
    <citation type="submission" date="2021-06" db="EMBL/GenBank/DDBJ databases">
        <title>Caerostris darwini draft genome.</title>
        <authorList>
            <person name="Kono N."/>
            <person name="Arakawa K."/>
        </authorList>
    </citation>
    <scope>NUCLEOTIDE SEQUENCE [LARGE SCALE GENOMIC DNA]</scope>
</reference>
<accession>A0AAV4SMT8</accession>
<protein>
    <submittedName>
        <fullName evidence="1">Uncharacterized protein</fullName>
    </submittedName>
</protein>
<gene>
    <name evidence="1" type="ORF">CDAR_9041</name>
</gene>
<proteinExistence type="predicted"/>